<evidence type="ECO:0000256" key="8">
    <source>
        <dbReference type="PROSITE-ProRule" id="PRU00283"/>
    </source>
</evidence>
<dbReference type="PRINTS" id="PR00380">
    <property type="entry name" value="KINESINHEAVY"/>
</dbReference>
<evidence type="ECO:0000313" key="13">
    <source>
        <dbReference type="Proteomes" id="UP001652740"/>
    </source>
</evidence>
<evidence type="ECO:0000256" key="4">
    <source>
        <dbReference type="ARBA" id="ARBA00022741"/>
    </source>
</evidence>
<feature type="coiled-coil region" evidence="10">
    <location>
        <begin position="150"/>
        <end position="295"/>
    </location>
</feature>
<dbReference type="InterPro" id="IPR019821">
    <property type="entry name" value="Kinesin_motor_CS"/>
</dbReference>
<dbReference type="PANTHER" id="PTHR47972">
    <property type="entry name" value="KINESIN-LIKE PROTEIN KLP-3"/>
    <property type="match status" value="1"/>
</dbReference>
<dbReference type="Proteomes" id="UP001652740">
    <property type="component" value="Unplaced"/>
</dbReference>
<proteinExistence type="inferred from homology"/>
<feature type="region of interest" description="Disordered" evidence="11">
    <location>
        <begin position="80"/>
        <end position="101"/>
    </location>
</feature>
<evidence type="ECO:0000256" key="7">
    <source>
        <dbReference type="ARBA" id="ARBA00023212"/>
    </source>
</evidence>
<keyword evidence="3 9" id="KW-0493">Microtubule</keyword>
<dbReference type="Gene3D" id="3.40.850.10">
    <property type="entry name" value="Kinesin motor domain"/>
    <property type="match status" value="1"/>
</dbReference>
<dbReference type="InterPro" id="IPR001752">
    <property type="entry name" value="Kinesin_motor_dom"/>
</dbReference>
<keyword evidence="7" id="KW-0963">Cytoplasm</keyword>
<evidence type="ECO:0000256" key="10">
    <source>
        <dbReference type="SAM" id="Coils"/>
    </source>
</evidence>
<keyword evidence="6 8" id="KW-0505">Motor protein</keyword>
<accession>A0ABM3N1C5</accession>
<evidence type="ECO:0000256" key="6">
    <source>
        <dbReference type="ARBA" id="ARBA00023175"/>
    </source>
</evidence>
<evidence type="ECO:0000256" key="11">
    <source>
        <dbReference type="SAM" id="MobiDB-lite"/>
    </source>
</evidence>
<evidence type="ECO:0000259" key="12">
    <source>
        <dbReference type="PROSITE" id="PS50067"/>
    </source>
</evidence>
<comment type="similarity">
    <text evidence="2">Belongs to the TRAFAC class myosin-kinesin ATPase superfamily. Kinesin family. KIN-14 subfamily.</text>
</comment>
<gene>
    <name evidence="14" type="primary">LOC113517345</name>
</gene>
<evidence type="ECO:0000313" key="14">
    <source>
        <dbReference type="RefSeq" id="XP_052757364.1"/>
    </source>
</evidence>
<dbReference type="GeneID" id="113517345"/>
<keyword evidence="7" id="KW-0206">Cytoskeleton</keyword>
<protein>
    <recommendedName>
        <fullName evidence="9">Kinesin-like protein</fullName>
    </recommendedName>
</protein>
<dbReference type="InterPro" id="IPR036961">
    <property type="entry name" value="Kinesin_motor_dom_sf"/>
</dbReference>
<dbReference type="PANTHER" id="PTHR47972:SF45">
    <property type="entry name" value="PROTEIN CLARET SEGREGATIONAL"/>
    <property type="match status" value="1"/>
</dbReference>
<evidence type="ECO:0000256" key="9">
    <source>
        <dbReference type="RuleBase" id="RU000394"/>
    </source>
</evidence>
<keyword evidence="5 8" id="KW-0067">ATP-binding</keyword>
<dbReference type="SUPFAM" id="SSF52540">
    <property type="entry name" value="P-loop containing nucleoside triphosphate hydrolases"/>
    <property type="match status" value="1"/>
</dbReference>
<dbReference type="InterPro" id="IPR027640">
    <property type="entry name" value="Kinesin-like_fam"/>
</dbReference>
<feature type="binding site" evidence="8">
    <location>
        <begin position="405"/>
        <end position="412"/>
    </location>
    <ligand>
        <name>ATP</name>
        <dbReference type="ChEBI" id="CHEBI:30616"/>
    </ligand>
</feature>
<evidence type="ECO:0000256" key="2">
    <source>
        <dbReference type="ARBA" id="ARBA00010899"/>
    </source>
</evidence>
<keyword evidence="4 8" id="KW-0547">Nucleotide-binding</keyword>
<evidence type="ECO:0000256" key="5">
    <source>
        <dbReference type="ARBA" id="ARBA00022840"/>
    </source>
</evidence>
<dbReference type="InterPro" id="IPR027417">
    <property type="entry name" value="P-loop_NTPase"/>
</dbReference>
<comment type="subcellular location">
    <subcellularLocation>
        <location evidence="1">Cytoplasm</location>
        <location evidence="1">Cytoskeleton</location>
    </subcellularLocation>
</comment>
<evidence type="ECO:0000256" key="1">
    <source>
        <dbReference type="ARBA" id="ARBA00004245"/>
    </source>
</evidence>
<name>A0ABM3N1C5_GALME</name>
<sequence length="660" mass="75418">MKKYYGNLKLYAVLCVHLQLENINKHHKMSRIPKLPTSTAKENKPGLINSRPLTRTIANGLSDADKKALILNHTKPIRNGPVISTSGSRLRKAATEPPPTTVPSKILKIEKKPSTVARKIPPYDYKARYNELLEKFKTIKSEHTDLKGKHEEVSDEYEKVKETAQSCSNERDIFKEKLLNTLNDLREKTAEFERMKIDFDIQKHENEDLHRKTRLLEEVTNGLKKKTTELEILQAEFNDVTRRHQSLKEEAEALQVLSEHLKKVSVEYDKLQLDFKEAQQAIMKYKSDAESLQNILATMYKEQRDLRNTIQDLKGNIRVYCRVRPPLESESTKPLFNLNVLDACSIEVEKVELNFSSARKGKSQHAFTFDGIFTPHATQEDVFAEVSSMVQSALDGYNVCIFAYGQTGSGKTYTMEGGCGTEQYGIIPRAFNMIFTCMEDLKKMGWELQIKASFLEIYNEIIYDLLNSSKDQESHDIKMVNSKGIDVYVSNLKEEEVKSSHDFIRLMIFAQRNRQTAATLNNERSSRSHSVAQIKISAINEKRKEKFTSQLNLVDLAGSESGKTSQRMDETKHINRSLSELSKVILSLQTNQSHIPYRNSKLTHLLMPSLGGNSKTLMLVNINQFDECFNETLNSLRFATKVNSCRTIKAKKNLTMVDSL</sequence>
<dbReference type="PROSITE" id="PS00411">
    <property type="entry name" value="KINESIN_MOTOR_1"/>
    <property type="match status" value="1"/>
</dbReference>
<organism evidence="13 14">
    <name type="scientific">Galleria mellonella</name>
    <name type="common">Greater wax moth</name>
    <dbReference type="NCBI Taxonomy" id="7137"/>
    <lineage>
        <taxon>Eukaryota</taxon>
        <taxon>Metazoa</taxon>
        <taxon>Ecdysozoa</taxon>
        <taxon>Arthropoda</taxon>
        <taxon>Hexapoda</taxon>
        <taxon>Insecta</taxon>
        <taxon>Pterygota</taxon>
        <taxon>Neoptera</taxon>
        <taxon>Endopterygota</taxon>
        <taxon>Lepidoptera</taxon>
        <taxon>Glossata</taxon>
        <taxon>Ditrysia</taxon>
        <taxon>Pyraloidea</taxon>
        <taxon>Pyralidae</taxon>
        <taxon>Galleriinae</taxon>
        <taxon>Galleria</taxon>
    </lineage>
</organism>
<keyword evidence="10" id="KW-0175">Coiled coil</keyword>
<dbReference type="Pfam" id="PF00225">
    <property type="entry name" value="Kinesin"/>
    <property type="match status" value="1"/>
</dbReference>
<keyword evidence="13" id="KW-1185">Reference proteome</keyword>
<reference evidence="14" key="1">
    <citation type="submission" date="2025-08" db="UniProtKB">
        <authorList>
            <consortium name="RefSeq"/>
        </authorList>
    </citation>
    <scope>IDENTIFICATION</scope>
    <source>
        <tissue evidence="14">Whole larvae</tissue>
    </source>
</reference>
<dbReference type="RefSeq" id="XP_052757364.1">
    <property type="nucleotide sequence ID" value="XM_052901404.1"/>
</dbReference>
<dbReference type="SMART" id="SM00129">
    <property type="entry name" value="KISc"/>
    <property type="match status" value="1"/>
</dbReference>
<evidence type="ECO:0000256" key="3">
    <source>
        <dbReference type="ARBA" id="ARBA00022701"/>
    </source>
</evidence>
<dbReference type="PROSITE" id="PS50067">
    <property type="entry name" value="KINESIN_MOTOR_2"/>
    <property type="match status" value="1"/>
</dbReference>
<feature type="domain" description="Kinesin motor" evidence="12">
    <location>
        <begin position="316"/>
        <end position="645"/>
    </location>
</feature>